<reference evidence="11 12" key="1">
    <citation type="submission" date="2019-03" db="EMBL/GenBank/DDBJ databases">
        <title>Genomic Encyclopedia of Type Strains, Phase III (KMG-III): the genomes of soil and plant-associated and newly described type strains.</title>
        <authorList>
            <person name="Whitman W."/>
        </authorList>
    </citation>
    <scope>NUCLEOTIDE SEQUENCE [LARGE SCALE GENOMIC DNA]</scope>
    <source>
        <strain evidence="11 12">VKM Ac-2527</strain>
    </source>
</reference>
<dbReference type="Pfam" id="PF08352">
    <property type="entry name" value="oligo_HPY"/>
    <property type="match status" value="1"/>
</dbReference>
<dbReference type="GO" id="GO:0016887">
    <property type="term" value="F:ATP hydrolysis activity"/>
    <property type="evidence" value="ECO:0007669"/>
    <property type="project" value="InterPro"/>
</dbReference>
<evidence type="ECO:0000256" key="4">
    <source>
        <dbReference type="ARBA" id="ARBA00022475"/>
    </source>
</evidence>
<dbReference type="NCBIfam" id="TIGR01727">
    <property type="entry name" value="oligo_HPY"/>
    <property type="match status" value="1"/>
</dbReference>
<dbReference type="EMBL" id="SNWQ01000025">
    <property type="protein sequence ID" value="TDO34777.1"/>
    <property type="molecule type" value="Genomic_DNA"/>
</dbReference>
<dbReference type="AlphaFoldDB" id="A0A4R6JGY2"/>
<dbReference type="Gene3D" id="3.40.50.300">
    <property type="entry name" value="P-loop containing nucleotide triphosphate hydrolases"/>
    <property type="match status" value="1"/>
</dbReference>
<accession>A0A4R6JGY2</accession>
<keyword evidence="12" id="KW-1185">Reference proteome</keyword>
<name>A0A4R6JGY2_9ACTN</name>
<dbReference type="InterPro" id="IPR003439">
    <property type="entry name" value="ABC_transporter-like_ATP-bd"/>
</dbReference>
<organism evidence="11 12">
    <name type="scientific">Kribbella caucasensis</name>
    <dbReference type="NCBI Taxonomy" id="2512215"/>
    <lineage>
        <taxon>Bacteria</taxon>
        <taxon>Bacillati</taxon>
        <taxon>Actinomycetota</taxon>
        <taxon>Actinomycetes</taxon>
        <taxon>Propionibacteriales</taxon>
        <taxon>Kribbellaceae</taxon>
        <taxon>Kribbella</taxon>
    </lineage>
</organism>
<dbReference type="FunFam" id="3.40.50.300:FF:000016">
    <property type="entry name" value="Oligopeptide ABC transporter ATP-binding component"/>
    <property type="match status" value="1"/>
</dbReference>
<keyword evidence="3" id="KW-0813">Transport</keyword>
<dbReference type="CDD" id="cd03257">
    <property type="entry name" value="ABC_NikE_OppD_transporters"/>
    <property type="match status" value="1"/>
</dbReference>
<evidence type="ECO:0000256" key="1">
    <source>
        <dbReference type="ARBA" id="ARBA00004202"/>
    </source>
</evidence>
<evidence type="ECO:0000256" key="7">
    <source>
        <dbReference type="ARBA" id="ARBA00022840"/>
    </source>
</evidence>
<dbReference type="PANTHER" id="PTHR43297">
    <property type="entry name" value="OLIGOPEPTIDE TRANSPORT ATP-BINDING PROTEIN APPD"/>
    <property type="match status" value="1"/>
</dbReference>
<proteinExistence type="inferred from homology"/>
<keyword evidence="5" id="KW-0997">Cell inner membrane</keyword>
<keyword evidence="7 11" id="KW-0067">ATP-binding</keyword>
<feature type="domain" description="ABC transporter" evidence="10">
    <location>
        <begin position="4"/>
        <end position="261"/>
    </location>
</feature>
<dbReference type="PROSITE" id="PS00211">
    <property type="entry name" value="ABC_TRANSPORTER_1"/>
    <property type="match status" value="1"/>
</dbReference>
<dbReference type="Pfam" id="PF00005">
    <property type="entry name" value="ABC_tran"/>
    <property type="match status" value="1"/>
</dbReference>
<keyword evidence="4" id="KW-1003">Cell membrane</keyword>
<keyword evidence="6" id="KW-0547">Nucleotide-binding</keyword>
<evidence type="ECO:0000256" key="9">
    <source>
        <dbReference type="ARBA" id="ARBA00023136"/>
    </source>
</evidence>
<keyword evidence="8" id="KW-1278">Translocase</keyword>
<evidence type="ECO:0000256" key="2">
    <source>
        <dbReference type="ARBA" id="ARBA00005417"/>
    </source>
</evidence>
<evidence type="ECO:0000256" key="6">
    <source>
        <dbReference type="ARBA" id="ARBA00022741"/>
    </source>
</evidence>
<evidence type="ECO:0000313" key="11">
    <source>
        <dbReference type="EMBL" id="TDO34777.1"/>
    </source>
</evidence>
<dbReference type="InterPro" id="IPR017871">
    <property type="entry name" value="ABC_transporter-like_CS"/>
</dbReference>
<gene>
    <name evidence="11" type="ORF">EV643_12534</name>
</gene>
<dbReference type="SMART" id="SM00382">
    <property type="entry name" value="AAA"/>
    <property type="match status" value="1"/>
</dbReference>
<comment type="caution">
    <text evidence="11">The sequence shown here is derived from an EMBL/GenBank/DDBJ whole genome shotgun (WGS) entry which is preliminary data.</text>
</comment>
<evidence type="ECO:0000313" key="12">
    <source>
        <dbReference type="Proteomes" id="UP000295388"/>
    </source>
</evidence>
<dbReference type="OrthoDB" id="5357528at2"/>
<keyword evidence="9" id="KW-0472">Membrane</keyword>
<dbReference type="Proteomes" id="UP000295388">
    <property type="component" value="Unassembled WGS sequence"/>
</dbReference>
<dbReference type="RefSeq" id="WP_133804694.1">
    <property type="nucleotide sequence ID" value="NZ_SNWQ01000025.1"/>
</dbReference>
<dbReference type="GO" id="GO:0015833">
    <property type="term" value="P:peptide transport"/>
    <property type="evidence" value="ECO:0007669"/>
    <property type="project" value="InterPro"/>
</dbReference>
<protein>
    <submittedName>
        <fullName evidence="11">Peptide/nickel transport system ATP-binding protein</fullName>
    </submittedName>
</protein>
<evidence type="ECO:0000256" key="3">
    <source>
        <dbReference type="ARBA" id="ARBA00022448"/>
    </source>
</evidence>
<dbReference type="PANTHER" id="PTHR43297:SF14">
    <property type="entry name" value="ATPASE AAA-TYPE CORE DOMAIN-CONTAINING PROTEIN"/>
    <property type="match status" value="1"/>
</dbReference>
<dbReference type="SUPFAM" id="SSF52540">
    <property type="entry name" value="P-loop containing nucleoside triphosphate hydrolases"/>
    <property type="match status" value="1"/>
</dbReference>
<comment type="subcellular location">
    <subcellularLocation>
        <location evidence="1">Cell membrane</location>
        <topology evidence="1">Peripheral membrane protein</topology>
    </subcellularLocation>
</comment>
<evidence type="ECO:0000259" key="10">
    <source>
        <dbReference type="PROSITE" id="PS50893"/>
    </source>
</evidence>
<dbReference type="InterPro" id="IPR027417">
    <property type="entry name" value="P-loop_NTPase"/>
</dbReference>
<comment type="similarity">
    <text evidence="2">Belongs to the ABC transporter superfamily.</text>
</comment>
<dbReference type="PROSITE" id="PS50893">
    <property type="entry name" value="ABC_TRANSPORTER_2"/>
    <property type="match status" value="1"/>
</dbReference>
<dbReference type="InterPro" id="IPR050388">
    <property type="entry name" value="ABC_Ni/Peptide_Import"/>
</dbReference>
<dbReference type="InterPro" id="IPR013563">
    <property type="entry name" value="Oligopep_ABC_C"/>
</dbReference>
<dbReference type="GO" id="GO:0005524">
    <property type="term" value="F:ATP binding"/>
    <property type="evidence" value="ECO:0007669"/>
    <property type="project" value="UniProtKB-KW"/>
</dbReference>
<dbReference type="GO" id="GO:0005886">
    <property type="term" value="C:plasma membrane"/>
    <property type="evidence" value="ECO:0007669"/>
    <property type="project" value="UniProtKB-SubCell"/>
</dbReference>
<evidence type="ECO:0000256" key="8">
    <source>
        <dbReference type="ARBA" id="ARBA00022967"/>
    </source>
</evidence>
<sequence length="339" mass="37367">MNLLELQDLKTYFFTDEGVVKAVDGVSLSVGEREIVGVIGESGCGKSTMAHSLLRLIVPPGEVVQGSAVLSRKDGGTTDVFSLEPDSAELRSIRGNEISMIFQEPMTSFSPVHTIGFQISEMIGLHTDLKPAEIRDRVLELLARVGISSPEQRYDEYPHQLSGGMRQRAMIAMALGCKPRIVVADEPTTALDVTIQAQILELLKDLQEQEELSAIYITHNLGVVAEYVDRVYVMYLGRVVESASTEQLFEKPLHPYTQKLLRSVPRPGKRVDRLDVIEGSVPTPIGLPPQCGFVSRCPSALEGICDGAVPALTEVEEGHFVRCFLYDEQQEPKDDWADV</sequence>
<dbReference type="InterPro" id="IPR003593">
    <property type="entry name" value="AAA+_ATPase"/>
</dbReference>
<evidence type="ECO:0000256" key="5">
    <source>
        <dbReference type="ARBA" id="ARBA00022519"/>
    </source>
</evidence>